<proteinExistence type="predicted"/>
<feature type="region of interest" description="Disordered" evidence="1">
    <location>
        <begin position="30"/>
        <end position="56"/>
    </location>
</feature>
<dbReference type="Proteomes" id="UP000265520">
    <property type="component" value="Unassembled WGS sequence"/>
</dbReference>
<dbReference type="EMBL" id="LXQA011371467">
    <property type="protein sequence ID" value="MCI94955.1"/>
    <property type="molecule type" value="Genomic_DNA"/>
</dbReference>
<reference evidence="2 3" key="1">
    <citation type="journal article" date="2018" name="Front. Plant Sci.">
        <title>Red Clover (Trifolium pratense) and Zigzag Clover (T. medium) - A Picture of Genomic Similarities and Differences.</title>
        <authorList>
            <person name="Dluhosova J."/>
            <person name="Istvanek J."/>
            <person name="Nedelnik J."/>
            <person name="Repkova J."/>
        </authorList>
    </citation>
    <scope>NUCLEOTIDE SEQUENCE [LARGE SCALE GENOMIC DNA]</scope>
    <source>
        <strain evidence="3">cv. 10/8</strain>
        <tissue evidence="2">Leaf</tissue>
    </source>
</reference>
<accession>A0A392W7T1</accession>
<evidence type="ECO:0000313" key="3">
    <source>
        <dbReference type="Proteomes" id="UP000265520"/>
    </source>
</evidence>
<sequence>MKLEDKEVKGKAEHMALHVESVRQKLLSLDGGKGKQVVGSTSEAQHEPEAQNFEAL</sequence>
<name>A0A392W7T1_9FABA</name>
<evidence type="ECO:0000313" key="2">
    <source>
        <dbReference type="EMBL" id="MCI94955.1"/>
    </source>
</evidence>
<dbReference type="AlphaFoldDB" id="A0A392W7T1"/>
<organism evidence="2 3">
    <name type="scientific">Trifolium medium</name>
    <dbReference type="NCBI Taxonomy" id="97028"/>
    <lineage>
        <taxon>Eukaryota</taxon>
        <taxon>Viridiplantae</taxon>
        <taxon>Streptophyta</taxon>
        <taxon>Embryophyta</taxon>
        <taxon>Tracheophyta</taxon>
        <taxon>Spermatophyta</taxon>
        <taxon>Magnoliopsida</taxon>
        <taxon>eudicotyledons</taxon>
        <taxon>Gunneridae</taxon>
        <taxon>Pentapetalae</taxon>
        <taxon>rosids</taxon>
        <taxon>fabids</taxon>
        <taxon>Fabales</taxon>
        <taxon>Fabaceae</taxon>
        <taxon>Papilionoideae</taxon>
        <taxon>50 kb inversion clade</taxon>
        <taxon>NPAAA clade</taxon>
        <taxon>Hologalegina</taxon>
        <taxon>IRL clade</taxon>
        <taxon>Trifolieae</taxon>
        <taxon>Trifolium</taxon>
    </lineage>
</organism>
<keyword evidence="3" id="KW-1185">Reference proteome</keyword>
<comment type="caution">
    <text evidence="2">The sequence shown here is derived from an EMBL/GenBank/DDBJ whole genome shotgun (WGS) entry which is preliminary data.</text>
</comment>
<evidence type="ECO:0000256" key="1">
    <source>
        <dbReference type="SAM" id="MobiDB-lite"/>
    </source>
</evidence>
<protein>
    <submittedName>
        <fullName evidence="2">Uncharacterized protein</fullName>
    </submittedName>
</protein>